<organism evidence="1 2">
    <name type="scientific">Oedothorax gibbosus</name>
    <dbReference type="NCBI Taxonomy" id="931172"/>
    <lineage>
        <taxon>Eukaryota</taxon>
        <taxon>Metazoa</taxon>
        <taxon>Ecdysozoa</taxon>
        <taxon>Arthropoda</taxon>
        <taxon>Chelicerata</taxon>
        <taxon>Arachnida</taxon>
        <taxon>Araneae</taxon>
        <taxon>Araneomorphae</taxon>
        <taxon>Entelegynae</taxon>
        <taxon>Araneoidea</taxon>
        <taxon>Linyphiidae</taxon>
        <taxon>Erigoninae</taxon>
        <taxon>Oedothorax</taxon>
    </lineage>
</organism>
<reference evidence="1 2" key="1">
    <citation type="journal article" date="2022" name="Nat. Ecol. Evol.">
        <title>A masculinizing supergene underlies an exaggerated male reproductive morph in a spider.</title>
        <authorList>
            <person name="Hendrickx F."/>
            <person name="De Corte Z."/>
            <person name="Sonet G."/>
            <person name="Van Belleghem S.M."/>
            <person name="Kostlbacher S."/>
            <person name="Vangestel C."/>
        </authorList>
    </citation>
    <scope>NUCLEOTIDE SEQUENCE [LARGE SCALE GENOMIC DNA]</scope>
    <source>
        <strain evidence="1">W744_W776</strain>
    </source>
</reference>
<proteinExistence type="predicted"/>
<evidence type="ECO:0000313" key="2">
    <source>
        <dbReference type="Proteomes" id="UP000827092"/>
    </source>
</evidence>
<name>A0AAV6TDI8_9ARAC</name>
<sequence length="170" mass="18576">MIGRAIHRRIKKQRRYERLAARASYCDLKTRGFFWGGSGGLTPGTSTQGTANPYSLRPKPPRGKLCRAARIGPNAGASSNFRLVSSGREVFHTLANSRLLWALCPTVRATNTFMGFMSVSHRDALTGAFGSSHSASSAYQKWGPLGTLILSRRAFSHARRASTHLSLRIG</sequence>
<keyword evidence="2" id="KW-1185">Reference proteome</keyword>
<gene>
    <name evidence="1" type="ORF">JTE90_011117</name>
</gene>
<dbReference type="Proteomes" id="UP000827092">
    <property type="component" value="Unassembled WGS sequence"/>
</dbReference>
<comment type="caution">
    <text evidence="1">The sequence shown here is derived from an EMBL/GenBank/DDBJ whole genome shotgun (WGS) entry which is preliminary data.</text>
</comment>
<evidence type="ECO:0000313" key="1">
    <source>
        <dbReference type="EMBL" id="KAG8156004.1"/>
    </source>
</evidence>
<accession>A0AAV6TDI8</accession>
<dbReference type="AlphaFoldDB" id="A0AAV6TDI8"/>
<protein>
    <submittedName>
        <fullName evidence="1">Uncharacterized protein</fullName>
    </submittedName>
</protein>
<dbReference type="EMBL" id="JAFNEN010006393">
    <property type="protein sequence ID" value="KAG8156004.1"/>
    <property type="molecule type" value="Genomic_DNA"/>
</dbReference>